<dbReference type="InterPro" id="IPR006122">
    <property type="entry name" value="HMA_Cu_ion-bd"/>
</dbReference>
<dbReference type="InterPro" id="IPR027256">
    <property type="entry name" value="P-typ_ATPase_IB"/>
</dbReference>
<sequence>MKRKEWKLIDTFNEFATMQAVIQQNTGAVRQKTAHRKSSVSVFYLCKHARRFNCPYQMYHFKPDVAGGPFELYETVEHCCKLAEFKAGLSRKQLETLDLSMKIRQGLGRPTELVRAMLKAQNDPVPEVEQLTNAVLNAKRKLHGPPLLTTTDLNERLEADFVELTSETEPHKVVCPVYDTESPDRLFAFFITRHLLSNLSFVGANTLQTDGTYKLIYEGNILITLTISDKARRLHPVGVAIIGKWRSSDHGGRCKLFSKWKTSHVLLSCEKTSPEKDGVEEGSEEPPKCLQLSCSDPIFSSAARRLLQRWKQLGLKTFARSVAVLEWSRASETHTFQSVPSRTIPLEVEAFHWSEDAFNKDFVAPQLHSKMSDTKEAITTSLLDSSPLLVRHDVQPSSSGDNAKLGQMAIVDIQGMVCHACVNNIQDTVGAKPGILAITVSLELCEGCVKFDPKLWNGDSIAEAIDDMGFDCKLKRTEEYKMEEELIPVDLSSVDSFRTAVDDGQSTTKTISYFKDLEKVDLLENSVKFKQRERAETNTVEKCTISVRGMTCASCVAYIERNLTKIEGVQSALVALMAAKADVTYDPAVILPSQIVSEISNLGYGAVLIDTPLHGQNRVDLVVSGMTCASCVHRIESHLIARKGVESASVSLVTSKAVIEFEPSVLGPRDLIKIIEDLGYGAQLASQESQYQGLDHSERIAKWRTSFFISLIFGIPVMAIMIYFHWILHTSMHPEAQTSVLNPCFSLDNLLLFLLCTPVQVFGGRHFYAQSWKAIKHGTANMDVLIVLATSIAFAYSVFVLLFALVLSWPSSPMTFFDVPPMLMVFISLGRWLEHVAKGKTSEALSKLLLIQAKEALLITCDKDGCILSEKGINIELVQRGDLIKVVPGAKVPVDGRVINGKSSADESFITGESMPVFKKPGSSVIGGSVNQSGMLIIEATHVGQDSTLAQIVRLVEEAQTSKAPIQQMADRIAGYFVPGVVSISMLVLIAWTLIGFLEPAIEGEATTIRLERIFKFAFECAITVLAIACPCALGLATPTAVMVGTGVGASNGILIKGGEPLETAHKVTTVVFDKTGTITQGKPRMAKINCLVSQAVMPLQRLLAIVGSAESHSEHPIASAITSFVKQFLKTEQWAQITKFRASAGNGIYCRVGAVEQLLTSAYDINLVEKLNRIGASTMLSSFDVQVVQSAFNEPAAYSNALQPVDQSTISVVIGNERWLERNGVDVDEQTKSILSAEQHDGKISVLCAINGVAVAVLSVADQVKSEASLAVYSLQKMGLNVVLLTGDNARTARATAKQVGIKRVYAEVLPNHKQAKIEQLQNNHQQKVAMVGDGVNDSPALATADVGIAIAAGSDVAIESAGIVLVKNDLLDVVAAIDLSKRTTNRIRWNFLFAIIYNAVGIPIAAGVFRPFGFAIQPWMAAAAMAMSSVSVVSSSLLLKLYKKPTRMSLMTREFYAHEAKLLSATDDDVVVQRGMDDTGMRFDPSNSIMSRVSTLLGSTQSMFSTRSHKDGRVQLLTSPAKRHLGESDALTSTDEYTDVSSDQYRSTKGDFVV</sequence>
<keyword evidence="12" id="KW-0186">Copper</keyword>
<dbReference type="InterPro" id="IPR059000">
    <property type="entry name" value="ATPase_P-type_domA"/>
</dbReference>
<dbReference type="InterPro" id="IPR036163">
    <property type="entry name" value="HMA_dom_sf"/>
</dbReference>
<feature type="transmembrane region" description="Helical" evidence="15">
    <location>
        <begin position="707"/>
        <end position="728"/>
    </location>
</feature>
<evidence type="ECO:0000256" key="3">
    <source>
        <dbReference type="ARBA" id="ARBA00022448"/>
    </source>
</evidence>
<dbReference type="SUPFAM" id="SSF81660">
    <property type="entry name" value="Metal cation-transporting ATPase, ATP-binding domain N"/>
    <property type="match status" value="1"/>
</dbReference>
<dbReference type="SUPFAM" id="SSF81653">
    <property type="entry name" value="Calcium ATPase, transduction domain A"/>
    <property type="match status" value="1"/>
</dbReference>
<dbReference type="InterPro" id="IPR023299">
    <property type="entry name" value="ATPase_P-typ_cyto_dom_N"/>
</dbReference>
<feature type="transmembrane region" description="Helical" evidence="15">
    <location>
        <begin position="973"/>
        <end position="997"/>
    </location>
</feature>
<dbReference type="InterPro" id="IPR023214">
    <property type="entry name" value="HAD_sf"/>
</dbReference>
<dbReference type="GO" id="GO:0016887">
    <property type="term" value="F:ATP hydrolysis activity"/>
    <property type="evidence" value="ECO:0007669"/>
    <property type="project" value="InterPro"/>
</dbReference>
<evidence type="ECO:0000256" key="14">
    <source>
        <dbReference type="ARBA" id="ARBA00023136"/>
    </source>
</evidence>
<feature type="transmembrane region" description="Helical" evidence="15">
    <location>
        <begin position="1017"/>
        <end position="1037"/>
    </location>
</feature>
<keyword evidence="9 15" id="KW-0067">ATP-binding</keyword>
<dbReference type="NCBIfam" id="TIGR01494">
    <property type="entry name" value="ATPase_P-type"/>
    <property type="match status" value="2"/>
</dbReference>
<keyword evidence="6" id="KW-0677">Repeat</keyword>
<feature type="transmembrane region" description="Helical" evidence="15">
    <location>
        <begin position="1391"/>
        <end position="1411"/>
    </location>
</feature>
<evidence type="ECO:0000256" key="10">
    <source>
        <dbReference type="ARBA" id="ARBA00022967"/>
    </source>
</evidence>
<dbReference type="InterPro" id="IPR006121">
    <property type="entry name" value="HMA_dom"/>
</dbReference>
<dbReference type="PANTHER" id="PTHR46594">
    <property type="entry name" value="P-TYPE CATION-TRANSPORTING ATPASE"/>
    <property type="match status" value="1"/>
</dbReference>
<dbReference type="FunFam" id="2.70.150.10:FF:000002">
    <property type="entry name" value="Copper-transporting ATPase 1, putative"/>
    <property type="match status" value="1"/>
</dbReference>
<reference evidence="18" key="1">
    <citation type="submission" date="2022-11" db="UniProtKB">
        <authorList>
            <consortium name="WormBaseParasite"/>
        </authorList>
    </citation>
    <scope>IDENTIFICATION</scope>
</reference>
<dbReference type="Pfam" id="PF00403">
    <property type="entry name" value="HMA"/>
    <property type="match status" value="2"/>
</dbReference>
<evidence type="ECO:0000313" key="18">
    <source>
        <dbReference type="WBParaSite" id="PSAMB.scaffold538size47747.g6912.t1"/>
    </source>
</evidence>
<dbReference type="FunFam" id="3.30.70.100:FF:000001">
    <property type="entry name" value="ATPase copper transporting beta"/>
    <property type="match status" value="3"/>
</dbReference>
<dbReference type="NCBIfam" id="TIGR01525">
    <property type="entry name" value="ATPase-IB_hvy"/>
    <property type="match status" value="1"/>
</dbReference>
<dbReference type="GO" id="GO:0005524">
    <property type="term" value="F:ATP binding"/>
    <property type="evidence" value="ECO:0007669"/>
    <property type="project" value="UniProtKB-UniRule"/>
</dbReference>
<feature type="transmembrane region" description="Helical" evidence="15">
    <location>
        <begin position="1423"/>
        <end position="1444"/>
    </location>
</feature>
<evidence type="ECO:0000256" key="1">
    <source>
        <dbReference type="ARBA" id="ARBA00004166"/>
    </source>
</evidence>
<dbReference type="EC" id="7.2.2.8" evidence="2"/>
<dbReference type="WBParaSite" id="PSAMB.scaffold538size47747.g6912.t1">
    <property type="protein sequence ID" value="PSAMB.scaffold538size47747.g6912.t1"/>
    <property type="gene ID" value="PSAMB.scaffold538size47747.g6912"/>
</dbReference>
<dbReference type="PROSITE" id="PS01047">
    <property type="entry name" value="HMA_1"/>
    <property type="match status" value="3"/>
</dbReference>
<dbReference type="Pfam" id="PF00122">
    <property type="entry name" value="E1-E2_ATPase"/>
    <property type="match status" value="1"/>
</dbReference>
<evidence type="ECO:0000256" key="4">
    <source>
        <dbReference type="ARBA" id="ARBA00022692"/>
    </source>
</evidence>
<evidence type="ECO:0000313" key="17">
    <source>
        <dbReference type="Proteomes" id="UP000887566"/>
    </source>
</evidence>
<evidence type="ECO:0000256" key="7">
    <source>
        <dbReference type="ARBA" id="ARBA00022741"/>
    </source>
</evidence>
<comment type="similarity">
    <text evidence="15">Belongs to the cation transport ATPase (P-type) (TC 3.A.3) family. Type IB subfamily.</text>
</comment>
<dbReference type="InterPro" id="IPR018303">
    <property type="entry name" value="ATPase_P-typ_P_site"/>
</dbReference>
<evidence type="ECO:0000256" key="6">
    <source>
        <dbReference type="ARBA" id="ARBA00022737"/>
    </source>
</evidence>
<evidence type="ECO:0000256" key="8">
    <source>
        <dbReference type="ARBA" id="ARBA00022796"/>
    </source>
</evidence>
<keyword evidence="8" id="KW-0187">Copper transport</keyword>
<dbReference type="CDD" id="cd02094">
    <property type="entry name" value="P-type_ATPase_Cu-like"/>
    <property type="match status" value="1"/>
</dbReference>
<dbReference type="InterPro" id="IPR036412">
    <property type="entry name" value="HAD-like_sf"/>
</dbReference>
<dbReference type="InterPro" id="IPR001757">
    <property type="entry name" value="P_typ_ATPase"/>
</dbReference>
<dbReference type="InterPro" id="IPR044492">
    <property type="entry name" value="P_typ_ATPase_HD_dom"/>
</dbReference>
<dbReference type="GO" id="GO:0140581">
    <property type="term" value="F:P-type monovalent copper transporter activity"/>
    <property type="evidence" value="ECO:0007669"/>
    <property type="project" value="UniProtKB-EC"/>
</dbReference>
<keyword evidence="5 15" id="KW-0479">Metal-binding</keyword>
<dbReference type="SFLD" id="SFLDG00002">
    <property type="entry name" value="C1.7:_P-type_atpase_like"/>
    <property type="match status" value="1"/>
</dbReference>
<evidence type="ECO:0000256" key="15">
    <source>
        <dbReference type="RuleBase" id="RU362081"/>
    </source>
</evidence>
<keyword evidence="4 15" id="KW-0812">Transmembrane</keyword>
<keyword evidence="10" id="KW-1278">Translocase</keyword>
<dbReference type="GO" id="GO:0005507">
    <property type="term" value="F:copper ion binding"/>
    <property type="evidence" value="ECO:0007669"/>
    <property type="project" value="InterPro"/>
</dbReference>
<evidence type="ECO:0000256" key="13">
    <source>
        <dbReference type="ARBA" id="ARBA00023065"/>
    </source>
</evidence>
<evidence type="ECO:0000259" key="16">
    <source>
        <dbReference type="PROSITE" id="PS50846"/>
    </source>
</evidence>
<dbReference type="PRINTS" id="PR00942">
    <property type="entry name" value="CUATPASEI"/>
</dbReference>
<feature type="domain" description="HMA" evidence="16">
    <location>
        <begin position="617"/>
        <end position="683"/>
    </location>
</feature>
<feature type="transmembrane region" description="Helical" evidence="15">
    <location>
        <begin position="740"/>
        <end position="763"/>
    </location>
</feature>
<feature type="domain" description="HMA" evidence="16">
    <location>
        <begin position="541"/>
        <end position="607"/>
    </location>
</feature>
<dbReference type="Pfam" id="PF00702">
    <property type="entry name" value="Hydrolase"/>
    <property type="match status" value="1"/>
</dbReference>
<evidence type="ECO:0000256" key="5">
    <source>
        <dbReference type="ARBA" id="ARBA00022723"/>
    </source>
</evidence>
<evidence type="ECO:0000256" key="12">
    <source>
        <dbReference type="ARBA" id="ARBA00023008"/>
    </source>
</evidence>
<name>A0A914WU04_9BILA</name>
<proteinExistence type="inferred from homology"/>
<dbReference type="NCBIfam" id="TIGR00003">
    <property type="entry name" value="copper ion binding protein"/>
    <property type="match status" value="3"/>
</dbReference>
<dbReference type="SUPFAM" id="SSF55008">
    <property type="entry name" value="HMA, heavy metal-associated domain"/>
    <property type="match status" value="3"/>
</dbReference>
<dbReference type="Gene3D" id="3.40.1110.10">
    <property type="entry name" value="Calcium-transporting ATPase, cytoplasmic domain N"/>
    <property type="match status" value="1"/>
</dbReference>
<dbReference type="FunFam" id="3.40.50.1000:FF:000144">
    <property type="entry name" value="copper-transporting ATPase 1 isoform X2"/>
    <property type="match status" value="1"/>
</dbReference>
<dbReference type="SFLD" id="SFLDS00003">
    <property type="entry name" value="Haloacid_Dehalogenase"/>
    <property type="match status" value="1"/>
</dbReference>
<dbReference type="PROSITE" id="PS00154">
    <property type="entry name" value="ATPASE_E1_E2"/>
    <property type="match status" value="1"/>
</dbReference>
<keyword evidence="3" id="KW-0813">Transport</keyword>
<dbReference type="CDD" id="cd00371">
    <property type="entry name" value="HMA"/>
    <property type="match status" value="3"/>
</dbReference>
<organism evidence="17 18">
    <name type="scientific">Plectus sambesii</name>
    <dbReference type="NCBI Taxonomy" id="2011161"/>
    <lineage>
        <taxon>Eukaryota</taxon>
        <taxon>Metazoa</taxon>
        <taxon>Ecdysozoa</taxon>
        <taxon>Nematoda</taxon>
        <taxon>Chromadorea</taxon>
        <taxon>Plectida</taxon>
        <taxon>Plectina</taxon>
        <taxon>Plectoidea</taxon>
        <taxon>Plectidae</taxon>
        <taxon>Plectus</taxon>
    </lineage>
</organism>
<keyword evidence="11 15" id="KW-1133">Transmembrane helix</keyword>
<feature type="domain" description="HMA" evidence="16">
    <location>
        <begin position="407"/>
        <end position="473"/>
    </location>
</feature>
<keyword evidence="17" id="KW-1185">Reference proteome</keyword>
<keyword evidence="14 15" id="KW-0472">Membrane</keyword>
<dbReference type="InterPro" id="IPR008250">
    <property type="entry name" value="ATPase_P-typ_transduc_dom_A_sf"/>
</dbReference>
<dbReference type="PANTHER" id="PTHR46594:SF4">
    <property type="entry name" value="P-TYPE CATION-TRANSPORTING ATPASE"/>
    <property type="match status" value="1"/>
</dbReference>
<keyword evidence="7 15" id="KW-0547">Nucleotide-binding</keyword>
<dbReference type="PRINTS" id="PR00119">
    <property type="entry name" value="CATATPASE"/>
</dbReference>
<dbReference type="Gene3D" id="3.30.70.100">
    <property type="match status" value="3"/>
</dbReference>
<protein>
    <recommendedName>
        <fullName evidence="2">P-type Cu(+) transporter</fullName>
        <ecNumber evidence="2">7.2.2.8</ecNumber>
    </recommendedName>
</protein>
<comment type="subcellular location">
    <subcellularLocation>
        <location evidence="1">Golgi apparatus</location>
        <location evidence="1">trans-Golgi network membrane</location>
        <topology evidence="1">Multi-pass membrane protein</topology>
    </subcellularLocation>
    <subcellularLocation>
        <location evidence="15">Membrane</location>
    </subcellularLocation>
</comment>
<dbReference type="SFLD" id="SFLDF00027">
    <property type="entry name" value="p-type_atpase"/>
    <property type="match status" value="1"/>
</dbReference>
<dbReference type="SUPFAM" id="SSF81665">
    <property type="entry name" value="Calcium ATPase, transmembrane domain M"/>
    <property type="match status" value="1"/>
</dbReference>
<dbReference type="GO" id="GO:0005802">
    <property type="term" value="C:trans-Golgi network"/>
    <property type="evidence" value="ECO:0007669"/>
    <property type="project" value="UniProtKB-ARBA"/>
</dbReference>
<evidence type="ECO:0000256" key="9">
    <source>
        <dbReference type="ARBA" id="ARBA00022840"/>
    </source>
</evidence>
<dbReference type="InterPro" id="IPR023298">
    <property type="entry name" value="ATPase_P-typ_TM_dom_sf"/>
</dbReference>
<dbReference type="InterPro" id="IPR017969">
    <property type="entry name" value="Heavy-metal-associated_CS"/>
</dbReference>
<dbReference type="GO" id="GO:0016020">
    <property type="term" value="C:membrane"/>
    <property type="evidence" value="ECO:0007669"/>
    <property type="project" value="UniProtKB-SubCell"/>
</dbReference>
<accession>A0A914WU04</accession>
<dbReference type="PROSITE" id="PS50846">
    <property type="entry name" value="HMA_2"/>
    <property type="match status" value="3"/>
</dbReference>
<dbReference type="Proteomes" id="UP000887566">
    <property type="component" value="Unplaced"/>
</dbReference>
<evidence type="ECO:0000256" key="2">
    <source>
        <dbReference type="ARBA" id="ARBA00012517"/>
    </source>
</evidence>
<dbReference type="Gene3D" id="2.70.150.10">
    <property type="entry name" value="Calcium-transporting ATPase, cytoplasmic transduction domain A"/>
    <property type="match status" value="1"/>
</dbReference>
<evidence type="ECO:0000256" key="11">
    <source>
        <dbReference type="ARBA" id="ARBA00022989"/>
    </source>
</evidence>
<keyword evidence="13" id="KW-0406">Ion transport</keyword>
<feature type="transmembrane region" description="Helical" evidence="15">
    <location>
        <begin position="784"/>
        <end position="809"/>
    </location>
</feature>
<dbReference type="SUPFAM" id="SSF56784">
    <property type="entry name" value="HAD-like"/>
    <property type="match status" value="1"/>
</dbReference>
<dbReference type="Gene3D" id="3.40.50.1000">
    <property type="entry name" value="HAD superfamily/HAD-like"/>
    <property type="match status" value="1"/>
</dbReference>